<evidence type="ECO:0000313" key="5">
    <source>
        <dbReference type="Proteomes" id="UP000470246"/>
    </source>
</evidence>
<sequence>MSPAPSTAPPPDPDAFPPGSDGDTPAVRQRVVGMLGGMSWESTAEYYRLANVLVRERLGGLHSARLLLASVDFAEVERLQVAGEWERAGRLLAEEATRLEAAGAELLVLCTNTMHRVADQVQAAVAIPLLHLADATATAVRSAGLSTIGLLGTAFTMEQDFYRDRLAGHGLRVLVPGAADRAEVHRVIYDELCLGVVRPESRDAYRRVIERLVDAGAQGVVLGCTEIELLVGAEDSPVPVFPTTRLHVEAAVTAALEGVPAR</sequence>
<name>A0A7K3VV88_9ACTN</name>
<feature type="region of interest" description="Disordered" evidence="3">
    <location>
        <begin position="1"/>
        <end position="26"/>
    </location>
</feature>
<dbReference type="Proteomes" id="UP000470246">
    <property type="component" value="Unassembled WGS sequence"/>
</dbReference>
<evidence type="ECO:0000256" key="3">
    <source>
        <dbReference type="SAM" id="MobiDB-lite"/>
    </source>
</evidence>
<organism evidence="4 5">
    <name type="scientific">Geodermatophilus sabuli</name>
    <dbReference type="NCBI Taxonomy" id="1564158"/>
    <lineage>
        <taxon>Bacteria</taxon>
        <taxon>Bacillati</taxon>
        <taxon>Actinomycetota</taxon>
        <taxon>Actinomycetes</taxon>
        <taxon>Geodermatophilales</taxon>
        <taxon>Geodermatophilaceae</taxon>
        <taxon>Geodermatophilus</taxon>
    </lineage>
</organism>
<reference evidence="4 5" key="1">
    <citation type="submission" date="2020-02" db="EMBL/GenBank/DDBJ databases">
        <title>Geodermatophilus sabuli CPCC 205279 I12A-02694.</title>
        <authorList>
            <person name="Jiang Z."/>
        </authorList>
    </citation>
    <scope>NUCLEOTIDE SEQUENCE [LARGE SCALE GENOMIC DNA]</scope>
    <source>
        <strain evidence="4 5">I12A-02694</strain>
    </source>
</reference>
<dbReference type="InterPro" id="IPR015942">
    <property type="entry name" value="Asp/Glu/hydantoin_racemase"/>
</dbReference>
<evidence type="ECO:0000256" key="1">
    <source>
        <dbReference type="ARBA" id="ARBA00007847"/>
    </source>
</evidence>
<comment type="similarity">
    <text evidence="1">Belongs to the aspartate/glutamate racemases family.</text>
</comment>
<dbReference type="InterPro" id="IPR001920">
    <property type="entry name" value="Asp/Glu_race"/>
</dbReference>
<dbReference type="GO" id="GO:0047661">
    <property type="term" value="F:amino-acid racemase activity"/>
    <property type="evidence" value="ECO:0007669"/>
    <property type="project" value="InterPro"/>
</dbReference>
<feature type="compositionally biased region" description="Pro residues" evidence="3">
    <location>
        <begin position="1"/>
        <end position="16"/>
    </location>
</feature>
<proteinExistence type="inferred from homology"/>
<evidence type="ECO:0000256" key="2">
    <source>
        <dbReference type="ARBA" id="ARBA00023235"/>
    </source>
</evidence>
<gene>
    <name evidence="4" type="ORF">GCU56_01505</name>
</gene>
<dbReference type="NCBIfam" id="TIGR00035">
    <property type="entry name" value="asp_race"/>
    <property type="match status" value="1"/>
</dbReference>
<keyword evidence="5" id="KW-1185">Reference proteome</keyword>
<protein>
    <submittedName>
        <fullName evidence="4">Aspartate/glutamate racemase family protein</fullName>
    </submittedName>
</protein>
<dbReference type="InterPro" id="IPR004380">
    <property type="entry name" value="Asp_race"/>
</dbReference>
<dbReference type="PANTHER" id="PTHR21198:SF7">
    <property type="entry name" value="ASPARTATE-GLUTAMATE RACEMASE FAMILY"/>
    <property type="match status" value="1"/>
</dbReference>
<dbReference type="AlphaFoldDB" id="A0A7K3VV88"/>
<dbReference type="SUPFAM" id="SSF53681">
    <property type="entry name" value="Aspartate/glutamate racemase"/>
    <property type="match status" value="2"/>
</dbReference>
<dbReference type="PANTHER" id="PTHR21198">
    <property type="entry name" value="GLUTAMATE RACEMASE"/>
    <property type="match status" value="1"/>
</dbReference>
<comment type="caution">
    <text evidence="4">The sequence shown here is derived from an EMBL/GenBank/DDBJ whole genome shotgun (WGS) entry which is preliminary data.</text>
</comment>
<dbReference type="EMBL" id="JAAGWF010000002">
    <property type="protein sequence ID" value="NEK56551.1"/>
    <property type="molecule type" value="Genomic_DNA"/>
</dbReference>
<dbReference type="Pfam" id="PF01177">
    <property type="entry name" value="Asp_Glu_race"/>
    <property type="match status" value="1"/>
</dbReference>
<evidence type="ECO:0000313" key="4">
    <source>
        <dbReference type="EMBL" id="NEK56551.1"/>
    </source>
</evidence>
<keyword evidence="2" id="KW-0413">Isomerase</keyword>
<dbReference type="Gene3D" id="3.40.50.1860">
    <property type="match status" value="2"/>
</dbReference>
<accession>A0A7K3VV88</accession>